<dbReference type="AlphaFoldDB" id="A0A8J1M827"/>
<dbReference type="Proteomes" id="UP000186698">
    <property type="component" value="Chromosome 2L"/>
</dbReference>
<dbReference type="PANTHER" id="PTHR14002">
    <property type="entry name" value="ENDOGLIN/TGF-BETA RECEPTOR TYPE III"/>
    <property type="match status" value="1"/>
</dbReference>
<protein>
    <submittedName>
        <fullName evidence="5">Uncharacterized protein LOC108705542</fullName>
    </submittedName>
</protein>
<keyword evidence="4" id="KW-1185">Reference proteome</keyword>
<dbReference type="InterPro" id="IPR055355">
    <property type="entry name" value="ZP-C"/>
</dbReference>
<dbReference type="InterPro" id="IPR042235">
    <property type="entry name" value="ZP-C_dom"/>
</dbReference>
<dbReference type="Gene3D" id="2.60.40.4100">
    <property type="entry name" value="Zona pellucida, ZP-C domain"/>
    <property type="match status" value="1"/>
</dbReference>
<evidence type="ECO:0000256" key="2">
    <source>
        <dbReference type="ARBA" id="ARBA00023157"/>
    </source>
</evidence>
<evidence type="ECO:0000259" key="3">
    <source>
        <dbReference type="PROSITE" id="PS51034"/>
    </source>
</evidence>
<dbReference type="RefSeq" id="XP_041437195.1">
    <property type="nucleotide sequence ID" value="XM_041581261.1"/>
</dbReference>
<accession>A0A8J1M827</accession>
<feature type="domain" description="ZP" evidence="3">
    <location>
        <begin position="1"/>
        <end position="124"/>
    </location>
</feature>
<dbReference type="Pfam" id="PF00100">
    <property type="entry name" value="Zona_pellucida"/>
    <property type="match status" value="1"/>
</dbReference>
<evidence type="ECO:0000313" key="5">
    <source>
        <dbReference type="RefSeq" id="XP_041437195.1"/>
    </source>
</evidence>
<evidence type="ECO:0000313" key="4">
    <source>
        <dbReference type="Proteomes" id="UP000186698"/>
    </source>
</evidence>
<dbReference type="OrthoDB" id="10063988at2759"/>
<dbReference type="PANTHER" id="PTHR14002:SF51">
    <property type="entry name" value="THYROID HORMONE DOWN-REGULATED PROTEIN (GENE 17)"/>
    <property type="match status" value="1"/>
</dbReference>
<sequence length="220" mass="24723">MAVFTDSSFTNAVTVNTLLVVEQMVYVSVLMQTVDNYALKVVNLYTSASNRSTDVKYYLLQNGCPNTALGNFLFKTIWNGQFTEARFQMKMAKISGSDVIYLFADLVLCNNSCTPNCNSRSTIDQSYDTTVSMRLQFESRASVSISWTFSEVAINLDLVRFELNKLRFLHEVGFEFTSFAPNTYGNHVTFSSHGVPEYYDIVKCGVGEDYGEDSFTSNPV</sequence>
<dbReference type="InterPro" id="IPR001507">
    <property type="entry name" value="ZP_dom"/>
</dbReference>
<dbReference type="GeneID" id="108705542"/>
<keyword evidence="1" id="KW-0732">Signal</keyword>
<reference evidence="5" key="1">
    <citation type="submission" date="2025-08" db="UniProtKB">
        <authorList>
            <consortium name="RefSeq"/>
        </authorList>
    </citation>
    <scope>IDENTIFICATION</scope>
    <source>
        <strain evidence="5">J_2021</strain>
        <tissue evidence="5">Erythrocytes</tissue>
    </source>
</reference>
<dbReference type="KEGG" id="xla:108705542"/>
<proteinExistence type="predicted"/>
<organism evidence="4 5">
    <name type="scientific">Xenopus laevis</name>
    <name type="common">African clawed frog</name>
    <dbReference type="NCBI Taxonomy" id="8355"/>
    <lineage>
        <taxon>Eukaryota</taxon>
        <taxon>Metazoa</taxon>
        <taxon>Chordata</taxon>
        <taxon>Craniata</taxon>
        <taxon>Vertebrata</taxon>
        <taxon>Euteleostomi</taxon>
        <taxon>Amphibia</taxon>
        <taxon>Batrachia</taxon>
        <taxon>Anura</taxon>
        <taxon>Pipoidea</taxon>
        <taxon>Pipidae</taxon>
        <taxon>Xenopodinae</taxon>
        <taxon>Xenopus</taxon>
        <taxon>Xenopus</taxon>
    </lineage>
</organism>
<evidence type="ECO:0000256" key="1">
    <source>
        <dbReference type="ARBA" id="ARBA00022729"/>
    </source>
</evidence>
<gene>
    <name evidence="5" type="primary">LOC108705542</name>
</gene>
<dbReference type="PROSITE" id="PS51034">
    <property type="entry name" value="ZP_2"/>
    <property type="match status" value="1"/>
</dbReference>
<name>A0A8J1M827_XENLA</name>
<keyword evidence="2" id="KW-1015">Disulfide bond</keyword>